<evidence type="ECO:0000313" key="7">
    <source>
        <dbReference type="EMBL" id="OAG08847.1"/>
    </source>
</evidence>
<evidence type="ECO:0000256" key="2">
    <source>
        <dbReference type="ARBA" id="ARBA00008974"/>
    </source>
</evidence>
<dbReference type="InterPro" id="IPR001248">
    <property type="entry name" value="Pur-cyt_permease"/>
</dbReference>
<comment type="similarity">
    <text evidence="2">Belongs to the purine-cytosine permease (2.A.39) family.</text>
</comment>
<feature type="transmembrane region" description="Helical" evidence="6">
    <location>
        <begin position="173"/>
        <end position="192"/>
    </location>
</feature>
<accession>A0A177CQ23</accession>
<evidence type="ECO:0000256" key="1">
    <source>
        <dbReference type="ARBA" id="ARBA00004141"/>
    </source>
</evidence>
<dbReference type="PANTHER" id="PTHR30618:SF4">
    <property type="entry name" value="ALLANTOIN PERMEASE"/>
    <property type="match status" value="1"/>
</dbReference>
<dbReference type="GeneID" id="28764857"/>
<evidence type="ECO:0000256" key="6">
    <source>
        <dbReference type="SAM" id="Phobius"/>
    </source>
</evidence>
<keyword evidence="8" id="KW-1185">Reference proteome</keyword>
<feature type="transmembrane region" description="Helical" evidence="6">
    <location>
        <begin position="81"/>
        <end position="102"/>
    </location>
</feature>
<dbReference type="AlphaFoldDB" id="A0A177CQ23"/>
<keyword evidence="5 6" id="KW-0472">Membrane</keyword>
<dbReference type="Pfam" id="PF02133">
    <property type="entry name" value="Transp_cyt_pur"/>
    <property type="match status" value="1"/>
</dbReference>
<dbReference type="GO" id="GO:0005886">
    <property type="term" value="C:plasma membrane"/>
    <property type="evidence" value="ECO:0007669"/>
    <property type="project" value="TreeGrafter"/>
</dbReference>
<keyword evidence="4 6" id="KW-1133">Transmembrane helix</keyword>
<dbReference type="InParanoid" id="A0A177CQ23"/>
<feature type="transmembrane region" description="Helical" evidence="6">
    <location>
        <begin position="246"/>
        <end position="267"/>
    </location>
</feature>
<feature type="transmembrane region" description="Helical" evidence="6">
    <location>
        <begin position="454"/>
        <end position="473"/>
    </location>
</feature>
<name>A0A177CQ23_9PLEO</name>
<dbReference type="EMBL" id="KV441550">
    <property type="protein sequence ID" value="OAG08847.1"/>
    <property type="molecule type" value="Genomic_DNA"/>
</dbReference>
<dbReference type="InterPro" id="IPR045225">
    <property type="entry name" value="Uracil/uridine/allantoin_perm"/>
</dbReference>
<sequence>MAIRQRFASLNESVRLRGDAAHHEQTDAWSNRDLIPLPPSRRTWGWFNFFGFWSIASLNLANWQTPNTYLTQGLSVRQAMLVIVVGRMLIAMFSTLIAWAGLKWHIGFTVQNRYSWGLRASYIPLLQRILLNFIWNAVQCWNGGRLCAVCITAIWPSFARIENTFGPDMPTTTYEFVGFVVFWFLSTPFLWLRPEKFKIPFLIVCTWCSVGMLAWMIWALTVAKGVGPLWKTGQQIPAGSSWSSSWLIMAGINQSVGSLAAGITNGSDFSRYASARRHYVIGTITSCLITGILVSLIGLVTAAAAQKIYGEIYWNPPDLLMVMMDSGNGSSKARAGVFFLSAGFAFTAMFENICGNAIAGGIDLAGLFPRYIDIRRGAIITFLAAWIVQPWQLINRATTFISVLSSFSVFLAPMMGIMACDYYILRKRRVRLSHLYRTDDSIYYFWKGINWRTIPAWICGWAPTIGGLIVTVRMDPSPPRPLVQLYYMAFLIGFFISATVFYVLNLTFPVPDMDQNDDVDVYGTFTAAEARRIGVIPLSDDTSPAEYSFKIAQPHSAMDFVLVFAQPTAADKFAGKLLLAPAGICSSMLGIARIRTHGICGRGVSEAQEDDHDLQFPRGSVLGQNFATNAKDM</sequence>
<feature type="transmembrane region" description="Helical" evidence="6">
    <location>
        <begin position="199"/>
        <end position="220"/>
    </location>
</feature>
<dbReference type="RefSeq" id="XP_018039212.1">
    <property type="nucleotide sequence ID" value="XM_018181371.1"/>
</dbReference>
<dbReference type="PANTHER" id="PTHR30618">
    <property type="entry name" value="NCS1 FAMILY PURINE/PYRIMIDINE TRANSPORTER"/>
    <property type="match status" value="1"/>
</dbReference>
<protein>
    <submittedName>
        <fullName evidence="7">NCS1 nucleoside transporter family protein-like protein</fullName>
    </submittedName>
</protein>
<comment type="subcellular location">
    <subcellularLocation>
        <location evidence="1">Membrane</location>
        <topology evidence="1">Multi-pass membrane protein</topology>
    </subcellularLocation>
</comment>
<dbReference type="Gene3D" id="1.10.4160.10">
    <property type="entry name" value="Hydantoin permease"/>
    <property type="match status" value="1"/>
</dbReference>
<organism evidence="7 8">
    <name type="scientific">Paraphaeosphaeria sporulosa</name>
    <dbReference type="NCBI Taxonomy" id="1460663"/>
    <lineage>
        <taxon>Eukaryota</taxon>
        <taxon>Fungi</taxon>
        <taxon>Dikarya</taxon>
        <taxon>Ascomycota</taxon>
        <taxon>Pezizomycotina</taxon>
        <taxon>Dothideomycetes</taxon>
        <taxon>Pleosporomycetidae</taxon>
        <taxon>Pleosporales</taxon>
        <taxon>Massarineae</taxon>
        <taxon>Didymosphaeriaceae</taxon>
        <taxon>Paraphaeosphaeria</taxon>
    </lineage>
</organism>
<reference evidence="7 8" key="1">
    <citation type="submission" date="2016-05" db="EMBL/GenBank/DDBJ databases">
        <title>Comparative analysis of secretome profiles of manganese(II)-oxidizing ascomycete fungi.</title>
        <authorList>
            <consortium name="DOE Joint Genome Institute"/>
            <person name="Zeiner C.A."/>
            <person name="Purvine S.O."/>
            <person name="Zink E.M."/>
            <person name="Wu S."/>
            <person name="Pasa-Tolic L."/>
            <person name="Chaput D.L."/>
            <person name="Haridas S."/>
            <person name="Grigoriev I.V."/>
            <person name="Santelli C.M."/>
            <person name="Hansel C.M."/>
        </authorList>
    </citation>
    <scope>NUCLEOTIDE SEQUENCE [LARGE SCALE GENOMIC DNA]</scope>
    <source>
        <strain evidence="7 8">AP3s5-JAC2a</strain>
    </source>
</reference>
<feature type="transmembrane region" description="Helical" evidence="6">
    <location>
        <begin position="337"/>
        <end position="365"/>
    </location>
</feature>
<evidence type="ECO:0000256" key="5">
    <source>
        <dbReference type="ARBA" id="ARBA00023136"/>
    </source>
</evidence>
<dbReference type="Proteomes" id="UP000077069">
    <property type="component" value="Unassembled WGS sequence"/>
</dbReference>
<feature type="transmembrane region" description="Helical" evidence="6">
    <location>
        <begin position="143"/>
        <end position="161"/>
    </location>
</feature>
<dbReference type="CDD" id="cd11482">
    <property type="entry name" value="SLC-NCS1sbd_NRT1-like"/>
    <property type="match status" value="1"/>
</dbReference>
<feature type="transmembrane region" description="Helical" evidence="6">
    <location>
        <begin position="279"/>
        <end position="305"/>
    </location>
</feature>
<dbReference type="GO" id="GO:0015205">
    <property type="term" value="F:nucleobase transmembrane transporter activity"/>
    <property type="evidence" value="ECO:0007669"/>
    <property type="project" value="TreeGrafter"/>
</dbReference>
<feature type="transmembrane region" description="Helical" evidence="6">
    <location>
        <begin position="485"/>
        <end position="504"/>
    </location>
</feature>
<feature type="transmembrane region" description="Helical" evidence="6">
    <location>
        <begin position="400"/>
        <end position="425"/>
    </location>
</feature>
<dbReference type="OrthoDB" id="2018619at2759"/>
<gene>
    <name evidence="7" type="ORF">CC84DRAFT_1194879</name>
</gene>
<keyword evidence="3 6" id="KW-0812">Transmembrane</keyword>
<dbReference type="FunCoup" id="A0A177CQ23">
    <property type="interactions" value="34"/>
</dbReference>
<proteinExistence type="inferred from homology"/>
<evidence type="ECO:0000256" key="4">
    <source>
        <dbReference type="ARBA" id="ARBA00022989"/>
    </source>
</evidence>
<feature type="transmembrane region" description="Helical" evidence="6">
    <location>
        <begin position="377"/>
        <end position="394"/>
    </location>
</feature>
<evidence type="ECO:0000256" key="3">
    <source>
        <dbReference type="ARBA" id="ARBA00022692"/>
    </source>
</evidence>
<feature type="transmembrane region" description="Helical" evidence="6">
    <location>
        <begin position="43"/>
        <end position="61"/>
    </location>
</feature>
<evidence type="ECO:0000313" key="8">
    <source>
        <dbReference type="Proteomes" id="UP000077069"/>
    </source>
</evidence>